<dbReference type="Gene3D" id="3.30.530.20">
    <property type="match status" value="1"/>
</dbReference>
<keyword evidence="4" id="KW-1185">Reference proteome</keyword>
<evidence type="ECO:0000313" key="4">
    <source>
        <dbReference type="Proteomes" id="UP001597387"/>
    </source>
</evidence>
<reference evidence="4" key="1">
    <citation type="journal article" date="2019" name="Int. J. Syst. Evol. Microbiol.">
        <title>The Global Catalogue of Microorganisms (GCM) 10K type strain sequencing project: providing services to taxonomists for standard genome sequencing and annotation.</title>
        <authorList>
            <consortium name="The Broad Institute Genomics Platform"/>
            <consortium name="The Broad Institute Genome Sequencing Center for Infectious Disease"/>
            <person name="Wu L."/>
            <person name="Ma J."/>
        </authorList>
    </citation>
    <scope>NUCLEOTIDE SEQUENCE [LARGE SCALE GENOMIC DNA]</scope>
    <source>
        <strain evidence="4">KCTC 42217</strain>
    </source>
</reference>
<proteinExistence type="inferred from homology"/>
<dbReference type="CDD" id="cd07814">
    <property type="entry name" value="SRPBCC_CalC_Aha1-like"/>
    <property type="match status" value="1"/>
</dbReference>
<comment type="caution">
    <text evidence="3">The sequence shown here is derived from an EMBL/GenBank/DDBJ whole genome shotgun (WGS) entry which is preliminary data.</text>
</comment>
<evidence type="ECO:0000313" key="3">
    <source>
        <dbReference type="EMBL" id="MFD2163410.1"/>
    </source>
</evidence>
<dbReference type="RefSeq" id="WP_255900916.1">
    <property type="nucleotide sequence ID" value="NZ_JAFMZO010000002.1"/>
</dbReference>
<dbReference type="Pfam" id="PF08327">
    <property type="entry name" value="AHSA1"/>
    <property type="match status" value="1"/>
</dbReference>
<evidence type="ECO:0000256" key="1">
    <source>
        <dbReference type="ARBA" id="ARBA00006817"/>
    </source>
</evidence>
<evidence type="ECO:0000259" key="2">
    <source>
        <dbReference type="Pfam" id="PF08327"/>
    </source>
</evidence>
<dbReference type="Proteomes" id="UP001597387">
    <property type="component" value="Unassembled WGS sequence"/>
</dbReference>
<comment type="similarity">
    <text evidence="1">Belongs to the AHA1 family.</text>
</comment>
<gene>
    <name evidence="3" type="ORF">ACFSJU_13465</name>
</gene>
<accession>A0ABW4ZMS3</accession>
<organism evidence="3 4">
    <name type="scientific">Paradesertivirga mongoliensis</name>
    <dbReference type="NCBI Taxonomy" id="2100740"/>
    <lineage>
        <taxon>Bacteria</taxon>
        <taxon>Pseudomonadati</taxon>
        <taxon>Bacteroidota</taxon>
        <taxon>Sphingobacteriia</taxon>
        <taxon>Sphingobacteriales</taxon>
        <taxon>Sphingobacteriaceae</taxon>
        <taxon>Paradesertivirga</taxon>
    </lineage>
</organism>
<sequence>MRNPLTVKTSIRINAPRSKVWQALTDPELIKQYLFGTQAESDWEKGSNITYSGEWQGKQYQDKGKIIEIVPEKLLHTTYLSSASGKEDTPENYANVIYGLAEAEGETVVSLSQDNVENEEQQKHLYENWSAVLQNLKQVLEKDMSYNG</sequence>
<dbReference type="InterPro" id="IPR013538">
    <property type="entry name" value="ASHA1/2-like_C"/>
</dbReference>
<protein>
    <submittedName>
        <fullName evidence="3">SRPBCC domain-containing protein</fullName>
    </submittedName>
</protein>
<dbReference type="EMBL" id="JBHUHZ010000002">
    <property type="protein sequence ID" value="MFD2163410.1"/>
    <property type="molecule type" value="Genomic_DNA"/>
</dbReference>
<feature type="domain" description="Activator of Hsp90 ATPase homologue 1/2-like C-terminal" evidence="2">
    <location>
        <begin position="14"/>
        <end position="141"/>
    </location>
</feature>
<name>A0ABW4ZMS3_9SPHI</name>
<dbReference type="SUPFAM" id="SSF55961">
    <property type="entry name" value="Bet v1-like"/>
    <property type="match status" value="1"/>
</dbReference>
<dbReference type="InterPro" id="IPR023393">
    <property type="entry name" value="START-like_dom_sf"/>
</dbReference>